<feature type="region of interest" description="Disordered" evidence="1">
    <location>
        <begin position="1"/>
        <end position="22"/>
    </location>
</feature>
<keyword evidence="4" id="KW-1185">Reference proteome</keyword>
<protein>
    <recommendedName>
        <fullName evidence="2">Glycoamylase-like domain-containing protein</fullName>
    </recommendedName>
</protein>
<dbReference type="Gene3D" id="1.50.10.140">
    <property type="match status" value="1"/>
</dbReference>
<evidence type="ECO:0000256" key="1">
    <source>
        <dbReference type="SAM" id="MobiDB-lite"/>
    </source>
</evidence>
<organism evidence="3 4">
    <name type="scientific">Microbacterium paludicola</name>
    <dbReference type="NCBI Taxonomy" id="300019"/>
    <lineage>
        <taxon>Bacteria</taxon>
        <taxon>Bacillati</taxon>
        <taxon>Actinomycetota</taxon>
        <taxon>Actinomycetes</taxon>
        <taxon>Micrococcales</taxon>
        <taxon>Microbacteriaceae</taxon>
        <taxon>Microbacterium</taxon>
    </lineage>
</organism>
<dbReference type="Pfam" id="PF10091">
    <property type="entry name" value="Glycoamylase"/>
    <property type="match status" value="1"/>
</dbReference>
<evidence type="ECO:0000313" key="4">
    <source>
        <dbReference type="Proteomes" id="UP001260188"/>
    </source>
</evidence>
<dbReference type="Proteomes" id="UP001260188">
    <property type="component" value="Unassembled WGS sequence"/>
</dbReference>
<name>A0ABU1I4B0_9MICO</name>
<dbReference type="EMBL" id="JAVIZA010000001">
    <property type="protein sequence ID" value="MDR6167779.1"/>
    <property type="molecule type" value="Genomic_DNA"/>
</dbReference>
<accession>A0ABU1I4B0</accession>
<comment type="caution">
    <text evidence="3">The sequence shown here is derived from an EMBL/GenBank/DDBJ whole genome shotgun (WGS) entry which is preliminary data.</text>
</comment>
<dbReference type="InterPro" id="IPR019282">
    <property type="entry name" value="Glycoamylase-like_cons_dom"/>
</dbReference>
<evidence type="ECO:0000259" key="2">
    <source>
        <dbReference type="Pfam" id="PF10091"/>
    </source>
</evidence>
<evidence type="ECO:0000313" key="3">
    <source>
        <dbReference type="EMBL" id="MDR6167779.1"/>
    </source>
</evidence>
<reference evidence="3 4" key="1">
    <citation type="submission" date="2023-08" db="EMBL/GenBank/DDBJ databases">
        <title>Functional and genomic diversity of the sorghum phyllosphere microbiome.</title>
        <authorList>
            <person name="Shade A."/>
        </authorList>
    </citation>
    <scope>NUCLEOTIDE SEQUENCE [LARGE SCALE GENOMIC DNA]</scope>
    <source>
        <strain evidence="3 4">SORGH_AS_0919</strain>
    </source>
</reference>
<dbReference type="RefSeq" id="WP_309666473.1">
    <property type="nucleotide sequence ID" value="NZ_JAVIZA010000001.1"/>
</dbReference>
<proteinExistence type="predicted"/>
<sequence>MTDTELPETYPPESALPDGMLPDGVLPDDIRELTEREVDASIRWLWAHATGDLDSPGCGLVLDRDDLPGVATVAATGFALAAWCVGVERGILGRRDVRDRVAATLRTLEESVPHRGGFLAHFVDAATAERQGRSEYSTIDTTLALCGAAVAASFFAADGDAGREIGERTERLLRRIDWPWIIDDAGNRAVVRMAWVADREDDYADGADEAGFVSAWSMTAEQLPMYLLAAGHERVSTELARDLWRGFDKPVGSYGGHECVHEPAGTLFTYHFPLAFYPFQRVRDLDGRDWWANAREASLASRAWCADQAGRWKTFASGLWGPAAGLGPGGYVVNGARPALREPHADGTVPPVSLFGALPLAPAEVAPALRVLRDEHPGAWNEWGATDGVNLEGDEPWYAEPRYGLNKGATALLGAAALGSTLVWDAFSRHPWIARGADKLGFTPA</sequence>
<gene>
    <name evidence="3" type="ORF">QE367_001983</name>
</gene>
<feature type="domain" description="Glycoamylase-like" evidence="2">
    <location>
        <begin position="215"/>
        <end position="431"/>
    </location>
</feature>